<keyword evidence="8" id="KW-0175">Coiled coil</keyword>
<feature type="repeat" description="MVP" evidence="7">
    <location>
        <begin position="804"/>
        <end position="851"/>
    </location>
</feature>
<dbReference type="GO" id="GO:0005634">
    <property type="term" value="C:nucleus"/>
    <property type="evidence" value="ECO:0007669"/>
    <property type="project" value="UniProtKB-SubCell"/>
</dbReference>
<dbReference type="InterPro" id="IPR036013">
    <property type="entry name" value="Band_7/SPFH_dom_sf"/>
</dbReference>
<evidence type="ECO:0000256" key="6">
    <source>
        <dbReference type="ARBA" id="ARBA00023274"/>
    </source>
</evidence>
<evidence type="ECO:0000259" key="13">
    <source>
        <dbReference type="Pfam" id="PF17795"/>
    </source>
</evidence>
<dbReference type="Pfam" id="PF17796">
    <property type="entry name" value="Vault_4"/>
    <property type="match status" value="1"/>
</dbReference>
<accession>A0A3F2RHS6</accession>
<keyword evidence="3 7" id="KW-0963">Cytoplasm</keyword>
<feature type="region of interest" description="Disordered" evidence="9">
    <location>
        <begin position="433"/>
        <end position="456"/>
    </location>
</feature>
<name>A0A3F2RHS6_9STRA</name>
<feature type="domain" description="Major vault protein repeat" evidence="14">
    <location>
        <begin position="1077"/>
        <end position="1128"/>
    </location>
</feature>
<dbReference type="Gene3D" id="2.30.30.560">
    <property type="match status" value="2"/>
</dbReference>
<protein>
    <submittedName>
        <fullName evidence="15">Uncharacterized protein</fullName>
    </submittedName>
</protein>
<reference evidence="15 16" key="1">
    <citation type="submission" date="2018-07" db="EMBL/GenBank/DDBJ databases">
        <title>Genome sequencing of oomycete isolates from Chile give support for New Zealand origin for Phytophthora kernoviae and make available the first Nothophytophthora sp. genome.</title>
        <authorList>
            <person name="Studholme D.J."/>
            <person name="Sanfuentes E."/>
            <person name="Panda P."/>
            <person name="Hill R."/>
            <person name="Sambles C."/>
            <person name="Grant M."/>
            <person name="Williams N.M."/>
            <person name="Mcdougal R.L."/>
        </authorList>
    </citation>
    <scope>NUCLEOTIDE SEQUENCE [LARGE SCALE GENOMIC DNA]</scope>
    <source>
        <strain evidence="15">Chile6</strain>
    </source>
</reference>
<dbReference type="InterPro" id="IPR040989">
    <property type="entry name" value="Vault_3"/>
</dbReference>
<evidence type="ECO:0000256" key="2">
    <source>
        <dbReference type="ARBA" id="ARBA00004496"/>
    </source>
</evidence>
<dbReference type="Gene3D" id="2.30.30.550">
    <property type="entry name" value="Major Vault Protein repeat"/>
    <property type="match status" value="4"/>
</dbReference>
<evidence type="ECO:0000256" key="4">
    <source>
        <dbReference type="ARBA" id="ARBA00022737"/>
    </source>
</evidence>
<dbReference type="FunFam" id="3.30.479.30:FF:000010">
    <property type="entry name" value="major vault protein-like"/>
    <property type="match status" value="1"/>
</dbReference>
<evidence type="ECO:0000256" key="5">
    <source>
        <dbReference type="ARBA" id="ARBA00023242"/>
    </source>
</evidence>
<feature type="compositionally biased region" description="Polar residues" evidence="9">
    <location>
        <begin position="670"/>
        <end position="680"/>
    </location>
</feature>
<keyword evidence="5" id="KW-0539">Nucleus</keyword>
<dbReference type="Pfam" id="PF11957">
    <property type="entry name" value="efThoc1"/>
    <property type="match status" value="1"/>
</dbReference>
<dbReference type="Gene3D" id="2.30.30.570">
    <property type="match status" value="2"/>
</dbReference>
<dbReference type="CDD" id="cd08825">
    <property type="entry name" value="MVP_shoulder"/>
    <property type="match status" value="1"/>
</dbReference>
<dbReference type="Proteomes" id="UP000277300">
    <property type="component" value="Unassembled WGS sequence"/>
</dbReference>
<feature type="repeat" description="MVP" evidence="7">
    <location>
        <begin position="852"/>
        <end position="904"/>
    </location>
</feature>
<feature type="compositionally biased region" description="Basic and acidic residues" evidence="9">
    <location>
        <begin position="433"/>
        <end position="442"/>
    </location>
</feature>
<dbReference type="SUPFAM" id="SSF48403">
    <property type="entry name" value="Ankyrin repeat"/>
    <property type="match status" value="1"/>
</dbReference>
<dbReference type="FunFam" id="2.30.30.570:FF:000001">
    <property type="entry name" value="major vault protein-like"/>
    <property type="match status" value="1"/>
</dbReference>
<dbReference type="PROSITE" id="PS51224">
    <property type="entry name" value="MVP"/>
    <property type="match status" value="5"/>
</dbReference>
<feature type="compositionally biased region" description="Pro residues" evidence="9">
    <location>
        <begin position="656"/>
        <end position="668"/>
    </location>
</feature>
<evidence type="ECO:0000256" key="3">
    <source>
        <dbReference type="ARBA" id="ARBA00022490"/>
    </source>
</evidence>
<dbReference type="InterPro" id="IPR043179">
    <property type="entry name" value="Vault_2_sf"/>
</dbReference>
<feature type="coiled-coil region" evidence="8">
    <location>
        <begin position="1394"/>
        <end position="1431"/>
    </location>
</feature>
<dbReference type="GO" id="GO:1990904">
    <property type="term" value="C:ribonucleoprotein complex"/>
    <property type="evidence" value="ECO:0007669"/>
    <property type="project" value="UniProtKB-UniRule"/>
</dbReference>
<evidence type="ECO:0000259" key="14">
    <source>
        <dbReference type="Pfam" id="PF17796"/>
    </source>
</evidence>
<keyword evidence="6 7" id="KW-0687">Ribonucleoprotein</keyword>
<dbReference type="InterPro" id="IPR036770">
    <property type="entry name" value="Ankyrin_rpt-contain_sf"/>
</dbReference>
<dbReference type="Pfam" id="PF11978">
    <property type="entry name" value="MVP_shoulder"/>
    <property type="match status" value="1"/>
</dbReference>
<dbReference type="InterPro" id="IPR041134">
    <property type="entry name" value="Vault_2"/>
</dbReference>
<organism evidence="15 16">
    <name type="scientific">Phytophthora kernoviae</name>
    <dbReference type="NCBI Taxonomy" id="325452"/>
    <lineage>
        <taxon>Eukaryota</taxon>
        <taxon>Sar</taxon>
        <taxon>Stramenopiles</taxon>
        <taxon>Oomycota</taxon>
        <taxon>Peronosporomycetes</taxon>
        <taxon>Peronosporales</taxon>
        <taxon>Peronosporaceae</taxon>
        <taxon>Phytophthora</taxon>
    </lineage>
</organism>
<evidence type="ECO:0000313" key="15">
    <source>
        <dbReference type="EMBL" id="RLN57294.1"/>
    </source>
</evidence>
<dbReference type="Pfam" id="PF17795">
    <property type="entry name" value="Vault_3"/>
    <property type="match status" value="1"/>
</dbReference>
<evidence type="ECO:0000313" key="16">
    <source>
        <dbReference type="Proteomes" id="UP000277300"/>
    </source>
</evidence>
<dbReference type="FunFam" id="2.30.30.550:FF:000001">
    <property type="entry name" value="major vault protein-like"/>
    <property type="match status" value="3"/>
</dbReference>
<dbReference type="InterPro" id="IPR039059">
    <property type="entry name" value="MVP"/>
</dbReference>
<evidence type="ECO:0000256" key="1">
    <source>
        <dbReference type="ARBA" id="ARBA00004123"/>
    </source>
</evidence>
<dbReference type="GO" id="GO:0005737">
    <property type="term" value="C:cytoplasm"/>
    <property type="evidence" value="ECO:0007669"/>
    <property type="project" value="UniProtKB-SubCell"/>
</dbReference>
<evidence type="ECO:0000259" key="10">
    <source>
        <dbReference type="Pfam" id="PF01505"/>
    </source>
</evidence>
<feature type="domain" description="Major vault protein repeat" evidence="13">
    <location>
        <begin position="1163"/>
        <end position="1224"/>
    </location>
</feature>
<evidence type="ECO:0000259" key="12">
    <source>
        <dbReference type="Pfam" id="PF17794"/>
    </source>
</evidence>
<evidence type="ECO:0000259" key="11">
    <source>
        <dbReference type="Pfam" id="PF11978"/>
    </source>
</evidence>
<dbReference type="InterPro" id="IPR041136">
    <property type="entry name" value="Vault_4"/>
</dbReference>
<dbReference type="InterPro" id="IPR021870">
    <property type="entry name" value="MVP_shoulder"/>
</dbReference>
<dbReference type="Pfam" id="PF17794">
    <property type="entry name" value="Vault_2"/>
    <property type="match status" value="2"/>
</dbReference>
<evidence type="ECO:0000256" key="7">
    <source>
        <dbReference type="PROSITE-ProRule" id="PRU00571"/>
    </source>
</evidence>
<dbReference type="InterPro" id="IPR021861">
    <property type="entry name" value="THO_THOC1"/>
</dbReference>
<dbReference type="Gene3D" id="6.20.380.10">
    <property type="match status" value="1"/>
</dbReference>
<feature type="domain" description="Major vault protein repeat" evidence="10">
    <location>
        <begin position="1007"/>
        <end position="1066"/>
    </location>
</feature>
<evidence type="ECO:0000256" key="8">
    <source>
        <dbReference type="SAM" id="Coils"/>
    </source>
</evidence>
<dbReference type="FunFam" id="2.30.30.570:FF:000002">
    <property type="entry name" value="Major vault protein-alpha"/>
    <property type="match status" value="1"/>
</dbReference>
<comment type="subcellular location">
    <subcellularLocation>
        <location evidence="2 7">Cytoplasm</location>
    </subcellularLocation>
    <subcellularLocation>
        <location evidence="1">Nucleus</location>
    </subcellularLocation>
</comment>
<dbReference type="InterPro" id="IPR043023">
    <property type="entry name" value="MVP_rep_sf"/>
</dbReference>
<feature type="repeat" description="MVP" evidence="7">
    <location>
        <begin position="961"/>
        <end position="1009"/>
    </location>
</feature>
<dbReference type="FunFam" id="2.30.30.560:FF:000001">
    <property type="entry name" value="major vault protein-like"/>
    <property type="match status" value="1"/>
</dbReference>
<feature type="repeat" description="MVP" evidence="7">
    <location>
        <begin position="905"/>
        <end position="959"/>
    </location>
</feature>
<feature type="region of interest" description="Disordered" evidence="9">
    <location>
        <begin position="1024"/>
        <end position="1044"/>
    </location>
</feature>
<dbReference type="PANTHER" id="PTHR14165:SF3">
    <property type="entry name" value="MAJOR VAULT PROTEIN"/>
    <property type="match status" value="1"/>
</dbReference>
<evidence type="ECO:0000256" key="9">
    <source>
        <dbReference type="SAM" id="MobiDB-lite"/>
    </source>
</evidence>
<comment type="caution">
    <text evidence="15">The sequence shown here is derived from an EMBL/GenBank/DDBJ whole genome shotgun (WGS) entry which is preliminary data.</text>
</comment>
<dbReference type="InterPro" id="IPR002499">
    <property type="entry name" value="Vault_N"/>
</dbReference>
<dbReference type="Pfam" id="PF01505">
    <property type="entry name" value="Vault"/>
    <property type="match status" value="3"/>
</dbReference>
<dbReference type="PANTHER" id="PTHR14165">
    <property type="entry name" value="MAJOR VAULT PROTEIN"/>
    <property type="match status" value="1"/>
</dbReference>
<feature type="domain" description="Major vault protein repeat" evidence="12">
    <location>
        <begin position="956"/>
        <end position="1000"/>
    </location>
</feature>
<dbReference type="OrthoDB" id="6125719at2759"/>
<feature type="repeat" description="MVP" evidence="7">
    <location>
        <begin position="1010"/>
        <end position="1081"/>
    </location>
</feature>
<feature type="domain" description="Major vault protein repeat" evidence="12">
    <location>
        <begin position="734"/>
        <end position="796"/>
    </location>
</feature>
<dbReference type="Gene3D" id="2.30.30.620">
    <property type="match status" value="1"/>
</dbReference>
<dbReference type="InterPro" id="IPR041139">
    <property type="entry name" value="MVP_rep_dom"/>
</dbReference>
<dbReference type="EMBL" id="MBDO02000315">
    <property type="protein sequence ID" value="RLN57294.1"/>
    <property type="molecule type" value="Genomic_DNA"/>
</dbReference>
<feature type="domain" description="Major vault protein repeat" evidence="10">
    <location>
        <begin position="849"/>
        <end position="888"/>
    </location>
</feature>
<dbReference type="Gene3D" id="3.30.479.30">
    <property type="entry name" value="Band 7 domain"/>
    <property type="match status" value="1"/>
</dbReference>
<feature type="domain" description="Major vault protein repeat" evidence="10">
    <location>
        <begin position="901"/>
        <end position="942"/>
    </location>
</feature>
<feature type="region of interest" description="Disordered" evidence="9">
    <location>
        <begin position="653"/>
        <end position="680"/>
    </location>
</feature>
<feature type="compositionally biased region" description="Acidic residues" evidence="9">
    <location>
        <begin position="1027"/>
        <end position="1037"/>
    </location>
</feature>
<gene>
    <name evidence="15" type="ORF">BBP00_00007576</name>
</gene>
<proteinExistence type="predicted"/>
<dbReference type="Gene3D" id="6.10.250.720">
    <property type="match status" value="1"/>
</dbReference>
<feature type="domain" description="Major vault protein shoulder" evidence="11">
    <location>
        <begin position="1225"/>
        <end position="1342"/>
    </location>
</feature>
<keyword evidence="4" id="KW-0677">Repeat</keyword>
<sequence>MALKLAKTAEDSIDRFFERDDALSRLGGLYNDTLGAVEDELKAPRPQEFTHNVLDLAVQKVVEKLSWNLLTEAHATPTSVGVPALLDLCIAGVANQYLVNSTPYKVLEDLMEGQTISTCEKVWVLLESRKGKLTTSDFIAGPGRTTKASLCLLRLCNALLRRLSKTHNSVFCGKILLFLSFTFALSERSAVNLTGKANVTNVTVFEDQDAFDLAESTDAVKTSEIVPGLELDSDPSADVGPIDYNLYRTFWDLQSFFREHQMATQSAENWEKFFAELNVVLAAFEGNAFSPDDLERSRDLMGSSGAPIHSADVVMHEAESESSKNTMEQVAQEHFFQPKYLTNSRLFRLQLRDPILRECMLTQFLILFNDLTRAKPPVGSTTPKAKLAELNDRVVALLKQTPSDGEGFSEMVSYVLERERNWVKWKQEKCPPYEKFPPKEGEGTSSSSNQPVKRPRRQLTSPLLEQILSESSKPSQILEKIKGKERATEVSLNSYTDRFKEAWDPENGIEKEYWPDKDEMEEHSDDDFDFDYEQFLLAAQVQRYYYRGFYPRGIFVIWSLLRADCYDLNGCDNYGIPPIVYASKCGSAILLRLLLYYKADINALSKDCYTTGSALAIARKGTSEDHALVLKALEGKLVAEREALLVEIVATRKKAPAPPPPPPPPPALSNPRSMLSMAGTNNAFTDGGPRVIRLSPYKYVHVLDTNSNVSRVLAGPLTYTRQEHEHVMTVPQDMIVLPAQHYVEVRNPVVRSEDGKIIRDAFDQAKLKHGEIEFRIFDKYPEPFPLYPGEEQVGNISELRVVPVDTALRIRVSRKIDKYAAGDEWLFVGPATYYPRVEEEIVAVVQAIVIKKNQAIKFRAEKKCTDSQGVKRDAGEEWLVRTPGAYLPQIDEVHVETLQAHILTEQTALNLRALRTFKDIYGISRRAGEEWLITTKTTETHVQDVHEDIIGYVNVTILTNRQYCVVVDPVINGVQRRGTRQLRKGDASFFLQPGEQLENDRVEDICVLADDEAVLLQAVEPFKELPEGGEPEGEDGGDVPIKKSAGVKREAGERWMVHGPREYIPPIQVKVLETRRAIPLDINEGVYVRDRKTGHVRAVKGETYMLQPTEELWAKYLSPAVEELLSSGSAYVTDPTQSNKITASLGRPWSNKKDLRPRDPTRVVTFEVPHNAGLQVYDYKTTSSRILFGPTLVMLEPDEQFTVLRLSGGVPKEPNVIRTLCMQLGPDFMRDQIIVETSDHARLSLTIAYNWRFRVDTSKPAEAAKVFNVKDFTGDACKTLASRIRGAVAVQDFDYFHKNSAQIIRTSIFGLDENNKLRSELIFPANNLSITNVDIQAAEPVDQLTRESLQKSVQLAIEITTKSQEARAKAIAMKEEEAAKGELLRQQLDNQSSAEEARKNLVQLIAECSAVQEEAAAVSRARAQAQAAEIEGQAAVRQAELRAKAVNIEHEAQVTRVKEDQALSVAHAERLVEIEVRKKRELMAIEAEKFQQMVSSVGQDTLVALARAGPDGQVKMLEALGLSGYLITDGKSPVNLLGTAEGIIRGISQAEQ</sequence>